<comment type="caution">
    <text evidence="2">The sequence shown here is derived from an EMBL/GenBank/DDBJ whole genome shotgun (WGS) entry which is preliminary data.</text>
</comment>
<gene>
    <name evidence="2" type="ORF">FA13DRAFT_370241</name>
</gene>
<keyword evidence="3" id="KW-1185">Reference proteome</keyword>
<proteinExistence type="predicted"/>
<evidence type="ECO:0000256" key="1">
    <source>
        <dbReference type="SAM" id="MobiDB-lite"/>
    </source>
</evidence>
<sequence length="119" mass="13020">MGIAPGEEGLGWGTSPDIRGTRPLRILEDSRTFRRLRRFFGPAKSPLRTPDAQNKPQHRLSRSLRDGQTTALLILAWSSRKTSYSSGQRGSGPSGREPPTYPSTCPPCLNTPKARTSAS</sequence>
<dbReference type="EMBL" id="QPFP01000019">
    <property type="protein sequence ID" value="TEB31478.1"/>
    <property type="molecule type" value="Genomic_DNA"/>
</dbReference>
<dbReference type="Proteomes" id="UP000298030">
    <property type="component" value="Unassembled WGS sequence"/>
</dbReference>
<reference evidence="2 3" key="1">
    <citation type="journal article" date="2019" name="Nat. Ecol. Evol.">
        <title>Megaphylogeny resolves global patterns of mushroom evolution.</title>
        <authorList>
            <person name="Varga T."/>
            <person name="Krizsan K."/>
            <person name="Foldi C."/>
            <person name="Dima B."/>
            <person name="Sanchez-Garcia M."/>
            <person name="Sanchez-Ramirez S."/>
            <person name="Szollosi G.J."/>
            <person name="Szarkandi J.G."/>
            <person name="Papp V."/>
            <person name="Albert L."/>
            <person name="Andreopoulos W."/>
            <person name="Angelini C."/>
            <person name="Antonin V."/>
            <person name="Barry K.W."/>
            <person name="Bougher N.L."/>
            <person name="Buchanan P."/>
            <person name="Buyck B."/>
            <person name="Bense V."/>
            <person name="Catcheside P."/>
            <person name="Chovatia M."/>
            <person name="Cooper J."/>
            <person name="Damon W."/>
            <person name="Desjardin D."/>
            <person name="Finy P."/>
            <person name="Geml J."/>
            <person name="Haridas S."/>
            <person name="Hughes K."/>
            <person name="Justo A."/>
            <person name="Karasinski D."/>
            <person name="Kautmanova I."/>
            <person name="Kiss B."/>
            <person name="Kocsube S."/>
            <person name="Kotiranta H."/>
            <person name="LaButti K.M."/>
            <person name="Lechner B.E."/>
            <person name="Liimatainen K."/>
            <person name="Lipzen A."/>
            <person name="Lukacs Z."/>
            <person name="Mihaltcheva S."/>
            <person name="Morgado L.N."/>
            <person name="Niskanen T."/>
            <person name="Noordeloos M.E."/>
            <person name="Ohm R.A."/>
            <person name="Ortiz-Santana B."/>
            <person name="Ovrebo C."/>
            <person name="Racz N."/>
            <person name="Riley R."/>
            <person name="Savchenko A."/>
            <person name="Shiryaev A."/>
            <person name="Soop K."/>
            <person name="Spirin V."/>
            <person name="Szebenyi C."/>
            <person name="Tomsovsky M."/>
            <person name="Tulloss R.E."/>
            <person name="Uehling J."/>
            <person name="Grigoriev I.V."/>
            <person name="Vagvolgyi C."/>
            <person name="Papp T."/>
            <person name="Martin F.M."/>
            <person name="Miettinen O."/>
            <person name="Hibbett D.S."/>
            <person name="Nagy L.G."/>
        </authorList>
    </citation>
    <scope>NUCLEOTIDE SEQUENCE [LARGE SCALE GENOMIC DNA]</scope>
    <source>
        <strain evidence="2 3">FP101781</strain>
    </source>
</reference>
<evidence type="ECO:0000313" key="3">
    <source>
        <dbReference type="Proteomes" id="UP000298030"/>
    </source>
</evidence>
<protein>
    <submittedName>
        <fullName evidence="2">Uncharacterized protein</fullName>
    </submittedName>
</protein>
<accession>A0A4Y7TC19</accession>
<organism evidence="2 3">
    <name type="scientific">Coprinellus micaceus</name>
    <name type="common">Glistening ink-cap mushroom</name>
    <name type="synonym">Coprinus micaceus</name>
    <dbReference type="NCBI Taxonomy" id="71717"/>
    <lineage>
        <taxon>Eukaryota</taxon>
        <taxon>Fungi</taxon>
        <taxon>Dikarya</taxon>
        <taxon>Basidiomycota</taxon>
        <taxon>Agaricomycotina</taxon>
        <taxon>Agaricomycetes</taxon>
        <taxon>Agaricomycetidae</taxon>
        <taxon>Agaricales</taxon>
        <taxon>Agaricineae</taxon>
        <taxon>Psathyrellaceae</taxon>
        <taxon>Coprinellus</taxon>
    </lineage>
</organism>
<feature type="region of interest" description="Disordered" evidence="1">
    <location>
        <begin position="1"/>
        <end position="23"/>
    </location>
</feature>
<feature type="region of interest" description="Disordered" evidence="1">
    <location>
        <begin position="39"/>
        <end position="65"/>
    </location>
</feature>
<feature type="region of interest" description="Disordered" evidence="1">
    <location>
        <begin position="80"/>
        <end position="119"/>
    </location>
</feature>
<name>A0A4Y7TC19_COPMI</name>
<evidence type="ECO:0000313" key="2">
    <source>
        <dbReference type="EMBL" id="TEB31478.1"/>
    </source>
</evidence>
<dbReference type="AlphaFoldDB" id="A0A4Y7TC19"/>